<comment type="caution">
    <text evidence="3">The sequence shown here is derived from an EMBL/GenBank/DDBJ whole genome shotgun (WGS) entry which is preliminary data.</text>
</comment>
<dbReference type="EMBL" id="JBEZFP010000071">
    <property type="protein sequence ID" value="MEU8136764.1"/>
    <property type="molecule type" value="Genomic_DNA"/>
</dbReference>
<dbReference type="Pfam" id="PF00535">
    <property type="entry name" value="Glycos_transf_2"/>
    <property type="match status" value="1"/>
</dbReference>
<dbReference type="RefSeq" id="WP_358357675.1">
    <property type="nucleotide sequence ID" value="NZ_JBEZFP010000071.1"/>
</dbReference>
<evidence type="ECO:0000313" key="3">
    <source>
        <dbReference type="EMBL" id="MEU8136764.1"/>
    </source>
</evidence>
<feature type="region of interest" description="Disordered" evidence="1">
    <location>
        <begin position="1"/>
        <end position="23"/>
    </location>
</feature>
<feature type="compositionally biased region" description="Low complexity" evidence="1">
    <location>
        <begin position="1"/>
        <end position="12"/>
    </location>
</feature>
<keyword evidence="4" id="KW-1185">Reference proteome</keyword>
<dbReference type="SUPFAM" id="SSF53448">
    <property type="entry name" value="Nucleotide-diphospho-sugar transferases"/>
    <property type="match status" value="1"/>
</dbReference>
<name>A0ABV3DNL3_9ACTN</name>
<reference evidence="3 4" key="1">
    <citation type="submission" date="2024-06" db="EMBL/GenBank/DDBJ databases">
        <title>The Natural Products Discovery Center: Release of the First 8490 Sequenced Strains for Exploring Actinobacteria Biosynthetic Diversity.</title>
        <authorList>
            <person name="Kalkreuter E."/>
            <person name="Kautsar S.A."/>
            <person name="Yang D."/>
            <person name="Bader C.D."/>
            <person name="Teijaro C.N."/>
            <person name="Fluegel L."/>
            <person name="Davis C.M."/>
            <person name="Simpson J.R."/>
            <person name="Lauterbach L."/>
            <person name="Steele A.D."/>
            <person name="Gui C."/>
            <person name="Meng S."/>
            <person name="Li G."/>
            <person name="Viehrig K."/>
            <person name="Ye F."/>
            <person name="Su P."/>
            <person name="Kiefer A.F."/>
            <person name="Nichols A."/>
            <person name="Cepeda A.J."/>
            <person name="Yan W."/>
            <person name="Fan B."/>
            <person name="Jiang Y."/>
            <person name="Adhikari A."/>
            <person name="Zheng C.-J."/>
            <person name="Schuster L."/>
            <person name="Cowan T.M."/>
            <person name="Smanski M.J."/>
            <person name="Chevrette M.G."/>
            <person name="De Carvalho L.P.S."/>
            <person name="Shen B."/>
        </authorList>
    </citation>
    <scope>NUCLEOTIDE SEQUENCE [LARGE SCALE GENOMIC DNA]</scope>
    <source>
        <strain evidence="3 4">NPDC048946</strain>
    </source>
</reference>
<organism evidence="3 4">
    <name type="scientific">Streptodolium elevatio</name>
    <dbReference type="NCBI Taxonomy" id="3157996"/>
    <lineage>
        <taxon>Bacteria</taxon>
        <taxon>Bacillati</taxon>
        <taxon>Actinomycetota</taxon>
        <taxon>Actinomycetes</taxon>
        <taxon>Kitasatosporales</taxon>
        <taxon>Streptomycetaceae</taxon>
        <taxon>Streptodolium</taxon>
    </lineage>
</organism>
<dbReference type="PANTHER" id="PTHR43685">
    <property type="entry name" value="GLYCOSYLTRANSFERASE"/>
    <property type="match status" value="1"/>
</dbReference>
<dbReference type="InterPro" id="IPR050834">
    <property type="entry name" value="Glycosyltransf_2"/>
</dbReference>
<gene>
    <name evidence="3" type="ORF">AB0C36_25040</name>
</gene>
<protein>
    <submittedName>
        <fullName evidence="3">Glycosyltransferase family 2 protein</fullName>
        <ecNumber evidence="3">2.4.-.-</ecNumber>
    </submittedName>
</protein>
<evidence type="ECO:0000259" key="2">
    <source>
        <dbReference type="Pfam" id="PF00535"/>
    </source>
</evidence>
<accession>A0ABV3DNL3</accession>
<dbReference type="Proteomes" id="UP001551482">
    <property type="component" value="Unassembled WGS sequence"/>
</dbReference>
<evidence type="ECO:0000313" key="4">
    <source>
        <dbReference type="Proteomes" id="UP001551482"/>
    </source>
</evidence>
<keyword evidence="3" id="KW-0328">Glycosyltransferase</keyword>
<dbReference type="InterPro" id="IPR029044">
    <property type="entry name" value="Nucleotide-diphossugar_trans"/>
</dbReference>
<proteinExistence type="predicted"/>
<dbReference type="EC" id="2.4.-.-" evidence="3"/>
<feature type="domain" description="Glycosyltransferase 2-like" evidence="2">
    <location>
        <begin position="27"/>
        <end position="157"/>
    </location>
</feature>
<dbReference type="Gene3D" id="3.90.550.10">
    <property type="entry name" value="Spore Coat Polysaccharide Biosynthesis Protein SpsA, Chain A"/>
    <property type="match status" value="1"/>
</dbReference>
<keyword evidence="3" id="KW-0808">Transferase</keyword>
<sequence length="367" mass="40378">MTAQTPAAAGAAQDDRVPAPGTPPSVSVVVPSYNYARYLPTNVGSLLDQEGVEVRVLILDDASTDGTPEVGADLARDPRVTYERHRTNKGHIATYNEGLLEWADGDYCVLLSADDLLTPGALARATGVMEAHEDVTFVYGNPVKFVSGRPLPVARTGTKSRVWQGDRWIRGVFRAGRNLILSPEVVARTSAHHDAGGYNAALPHSGDLEMWLRLARRGSVGWLPAADQAYYRMHDSNMHHSTFDARARLAQLREGYESFLDNDGSALAYGDAVRADMRRKLARGVLRKVIRTLDAGEESADGLTVDELYELAEELTDVRRLPEYPGARARMSLGPTRCGRLNPVTSLVTLRRGRDWVRWHGNKIRPV</sequence>
<evidence type="ECO:0000256" key="1">
    <source>
        <dbReference type="SAM" id="MobiDB-lite"/>
    </source>
</evidence>
<dbReference type="InterPro" id="IPR001173">
    <property type="entry name" value="Glyco_trans_2-like"/>
</dbReference>
<dbReference type="PANTHER" id="PTHR43685:SF11">
    <property type="entry name" value="GLYCOSYLTRANSFERASE TAGX-RELATED"/>
    <property type="match status" value="1"/>
</dbReference>
<dbReference type="GO" id="GO:0016757">
    <property type="term" value="F:glycosyltransferase activity"/>
    <property type="evidence" value="ECO:0007669"/>
    <property type="project" value="UniProtKB-KW"/>
</dbReference>